<evidence type="ECO:0000313" key="4">
    <source>
        <dbReference type="Proteomes" id="UP000295030"/>
    </source>
</evidence>
<keyword evidence="2" id="KW-1133">Transmembrane helix</keyword>
<name>A0A4R1H4U6_ANCAQ</name>
<dbReference type="OrthoDB" id="6228405at2"/>
<evidence type="ECO:0000313" key="3">
    <source>
        <dbReference type="EMBL" id="TCK16724.1"/>
    </source>
</evidence>
<keyword evidence="4" id="KW-1185">Reference proteome</keyword>
<proteinExistence type="predicted"/>
<sequence>MSSPPHGAAIEHLPFFITAPGSTDILMVVAAVTLVGAVLLAGVAFLHLHSLPERMAHRSQKLQFEIVAVLCLLALFTHNHALWVIALLLAFIDLPDFGTPLNRIARAAEAVAGLPPPDPRKDRAHTPSAHDGATGAGPHA</sequence>
<feature type="transmembrane region" description="Helical" evidence="2">
    <location>
        <begin position="67"/>
        <end position="92"/>
    </location>
</feature>
<dbReference type="AlphaFoldDB" id="A0A4R1H4U6"/>
<feature type="transmembrane region" description="Helical" evidence="2">
    <location>
        <begin position="25"/>
        <end position="46"/>
    </location>
</feature>
<keyword evidence="2" id="KW-0472">Membrane</keyword>
<evidence type="ECO:0000256" key="2">
    <source>
        <dbReference type="SAM" id="Phobius"/>
    </source>
</evidence>
<comment type="caution">
    <text evidence="3">The sequence shown here is derived from an EMBL/GenBank/DDBJ whole genome shotgun (WGS) entry which is preliminary data.</text>
</comment>
<dbReference type="RefSeq" id="WP_131837355.1">
    <property type="nucleotide sequence ID" value="NZ_SMFY01000006.1"/>
</dbReference>
<keyword evidence="2" id="KW-0812">Transmembrane</keyword>
<feature type="region of interest" description="Disordered" evidence="1">
    <location>
        <begin position="112"/>
        <end position="140"/>
    </location>
</feature>
<dbReference type="EMBL" id="SMFY01000006">
    <property type="protein sequence ID" value="TCK16724.1"/>
    <property type="molecule type" value="Genomic_DNA"/>
</dbReference>
<organism evidence="3 4">
    <name type="scientific">Ancylobacter aquaticus</name>
    <dbReference type="NCBI Taxonomy" id="100"/>
    <lineage>
        <taxon>Bacteria</taxon>
        <taxon>Pseudomonadati</taxon>
        <taxon>Pseudomonadota</taxon>
        <taxon>Alphaproteobacteria</taxon>
        <taxon>Hyphomicrobiales</taxon>
        <taxon>Xanthobacteraceae</taxon>
        <taxon>Ancylobacter</taxon>
    </lineage>
</organism>
<gene>
    <name evidence="3" type="ORF">EV667_4317</name>
</gene>
<evidence type="ECO:0000256" key="1">
    <source>
        <dbReference type="SAM" id="MobiDB-lite"/>
    </source>
</evidence>
<dbReference type="Proteomes" id="UP000295030">
    <property type="component" value="Unassembled WGS sequence"/>
</dbReference>
<accession>A0A4R1H4U6</accession>
<reference evidence="3 4" key="1">
    <citation type="submission" date="2019-03" db="EMBL/GenBank/DDBJ databases">
        <title>Genomic Encyclopedia of Type Strains, Phase IV (KMG-IV): sequencing the most valuable type-strain genomes for metagenomic binning, comparative biology and taxonomic classification.</title>
        <authorList>
            <person name="Goeker M."/>
        </authorList>
    </citation>
    <scope>NUCLEOTIDE SEQUENCE [LARGE SCALE GENOMIC DNA]</scope>
    <source>
        <strain evidence="3 4">DSM 101</strain>
    </source>
</reference>
<protein>
    <submittedName>
        <fullName evidence="3">Uncharacterized protein</fullName>
    </submittedName>
</protein>